<accession>A0A0E0HY04</accession>
<proteinExistence type="predicted"/>
<dbReference type="EnsemblPlants" id="ONIVA07G05570.1">
    <property type="protein sequence ID" value="ONIVA07G05570.1"/>
    <property type="gene ID" value="ONIVA07G05570"/>
</dbReference>
<evidence type="ECO:0000313" key="2">
    <source>
        <dbReference type="EnsemblPlants" id="ONIVA07G05570.1"/>
    </source>
</evidence>
<reference evidence="2" key="1">
    <citation type="submission" date="2015-04" db="UniProtKB">
        <authorList>
            <consortium name="EnsemblPlants"/>
        </authorList>
    </citation>
    <scope>IDENTIFICATION</scope>
    <source>
        <strain evidence="2">SL10</strain>
    </source>
</reference>
<dbReference type="AlphaFoldDB" id="A0A0E0HY04"/>
<feature type="compositionally biased region" description="Gly residues" evidence="1">
    <location>
        <begin position="61"/>
        <end position="76"/>
    </location>
</feature>
<dbReference type="HOGENOM" id="CLU_2149943_0_0_1"/>
<evidence type="ECO:0000256" key="1">
    <source>
        <dbReference type="SAM" id="MobiDB-lite"/>
    </source>
</evidence>
<sequence length="112" mass="12044">MTCPPWGHRFGETSSCMDFVKDFSHSPLTVLSLERTIPRAYKEEGWRRVGGISARRRRRSGSGGGSAWRGGQGQRGGLATAARQGGGGPMAGSARLGAENVMQRWRLGSARP</sequence>
<feature type="region of interest" description="Disordered" evidence="1">
    <location>
        <begin position="52"/>
        <end position="112"/>
    </location>
</feature>
<evidence type="ECO:0000313" key="3">
    <source>
        <dbReference type="Proteomes" id="UP000006591"/>
    </source>
</evidence>
<organism evidence="2">
    <name type="scientific">Oryza nivara</name>
    <name type="common">Indian wild rice</name>
    <name type="synonym">Oryza sativa f. spontanea</name>
    <dbReference type="NCBI Taxonomy" id="4536"/>
    <lineage>
        <taxon>Eukaryota</taxon>
        <taxon>Viridiplantae</taxon>
        <taxon>Streptophyta</taxon>
        <taxon>Embryophyta</taxon>
        <taxon>Tracheophyta</taxon>
        <taxon>Spermatophyta</taxon>
        <taxon>Magnoliopsida</taxon>
        <taxon>Liliopsida</taxon>
        <taxon>Poales</taxon>
        <taxon>Poaceae</taxon>
        <taxon>BOP clade</taxon>
        <taxon>Oryzoideae</taxon>
        <taxon>Oryzeae</taxon>
        <taxon>Oryzinae</taxon>
        <taxon>Oryza</taxon>
    </lineage>
</organism>
<keyword evidence="3" id="KW-1185">Reference proteome</keyword>
<reference evidence="2" key="2">
    <citation type="submission" date="2018-04" db="EMBL/GenBank/DDBJ databases">
        <title>OnivRS2 (Oryza nivara Reference Sequence Version 2).</title>
        <authorList>
            <person name="Zhang J."/>
            <person name="Kudrna D."/>
            <person name="Lee S."/>
            <person name="Talag J."/>
            <person name="Rajasekar S."/>
            <person name="Welchert J."/>
            <person name="Hsing Y.-I."/>
            <person name="Wing R.A."/>
        </authorList>
    </citation>
    <scope>NUCLEOTIDE SEQUENCE [LARGE SCALE GENOMIC DNA]</scope>
    <source>
        <strain evidence="2">SL10</strain>
    </source>
</reference>
<name>A0A0E0HY04_ORYNI</name>
<protein>
    <submittedName>
        <fullName evidence="2">Uncharacterized protein</fullName>
    </submittedName>
</protein>
<dbReference type="Gramene" id="ONIVA07G05570.1">
    <property type="protein sequence ID" value="ONIVA07G05570.1"/>
    <property type="gene ID" value="ONIVA07G05570"/>
</dbReference>
<dbReference type="Proteomes" id="UP000006591">
    <property type="component" value="Chromosome 7"/>
</dbReference>